<dbReference type="KEGG" id="trc:DYE49_12265"/>
<dbReference type="PANTHER" id="PTHR21600:SF87">
    <property type="entry name" value="RNA PSEUDOURIDYLATE SYNTHASE DOMAIN-CONTAINING PROTEIN 1"/>
    <property type="match status" value="1"/>
</dbReference>
<dbReference type="Gene3D" id="3.30.2350.10">
    <property type="entry name" value="Pseudouridine synthase"/>
    <property type="match status" value="1"/>
</dbReference>
<sequence>MLLMEKIISITAQNVCRLDELLRKKIPELIKKEISNSKIRRLIVAGAVEVNKKQCRIPGYELQEGAAVKLHLDEDKLFFEKTPDDIAFEVTEKSVLFEDENIIVVNKPSFFPTEAGMVGSRDNLHAAVIRYLHSKNPALRNPPYAGVMHRLDRETSGVILFTKSRSVNAPCHDMFEKHTARKVYQAVVCADRMNKKISEKNFIVRMFMGRISAKSQAAKWGSVSESKGGVDSVTEFSVLKQIELSGKKYFLVEARPLTGRTHQIRVHLASVGLPILGDELYGGKTYWRIMLHACRLSFPHPVTGENMTVSCEFSDLAVK</sequence>
<keyword evidence="3" id="KW-0694">RNA-binding</keyword>
<dbReference type="Pfam" id="PF00849">
    <property type="entry name" value="PseudoU_synth_2"/>
    <property type="match status" value="1"/>
</dbReference>
<evidence type="ECO:0000256" key="2">
    <source>
        <dbReference type="ARBA" id="ARBA00023235"/>
    </source>
</evidence>
<dbReference type="InterPro" id="IPR006145">
    <property type="entry name" value="PsdUridine_synth_RsuA/RluA"/>
</dbReference>
<name>A0A7M1XPX2_9SPIR</name>
<dbReference type="InterPro" id="IPR050188">
    <property type="entry name" value="RluA_PseudoU_synthase"/>
</dbReference>
<dbReference type="CDD" id="cd00165">
    <property type="entry name" value="S4"/>
    <property type="match status" value="1"/>
</dbReference>
<dbReference type="GO" id="GO:0000455">
    <property type="term" value="P:enzyme-directed rRNA pseudouridine synthesis"/>
    <property type="evidence" value="ECO:0007669"/>
    <property type="project" value="UniProtKB-ARBA"/>
</dbReference>
<dbReference type="EMBL" id="CP031517">
    <property type="protein sequence ID" value="QOS41180.1"/>
    <property type="molecule type" value="Genomic_DNA"/>
</dbReference>
<dbReference type="AlphaFoldDB" id="A0A7M1XPX2"/>
<reference evidence="5 6" key="1">
    <citation type="submission" date="2018-08" db="EMBL/GenBank/DDBJ databases">
        <title>The first complete genome of Treponema rectale (CHPAT), a commensal spirochete of the bovine rectum.</title>
        <authorList>
            <person name="Staton G.J."/>
            <person name="Clegg S.R."/>
            <person name="Carter S.D."/>
            <person name="Radford A.D."/>
            <person name="Darby A."/>
            <person name="Hall N."/>
            <person name="Birtles R.J."/>
            <person name="Evans N.J."/>
        </authorList>
    </citation>
    <scope>NUCLEOTIDE SEQUENCE [LARGE SCALE GENOMIC DNA]</scope>
    <source>
        <strain evidence="5 6">CHPA</strain>
    </source>
</reference>
<dbReference type="Proteomes" id="UP000593591">
    <property type="component" value="Chromosome"/>
</dbReference>
<dbReference type="PROSITE" id="PS50889">
    <property type="entry name" value="S4"/>
    <property type="match status" value="1"/>
</dbReference>
<gene>
    <name evidence="5" type="ORF">DYE49_12265</name>
</gene>
<dbReference type="SUPFAM" id="SSF55120">
    <property type="entry name" value="Pseudouridine synthase"/>
    <property type="match status" value="1"/>
</dbReference>
<evidence type="ECO:0000256" key="1">
    <source>
        <dbReference type="ARBA" id="ARBA00010876"/>
    </source>
</evidence>
<dbReference type="GO" id="GO:0003723">
    <property type="term" value="F:RNA binding"/>
    <property type="evidence" value="ECO:0007669"/>
    <property type="project" value="UniProtKB-KW"/>
</dbReference>
<dbReference type="PANTHER" id="PTHR21600">
    <property type="entry name" value="MITOCHONDRIAL RNA PSEUDOURIDINE SYNTHASE"/>
    <property type="match status" value="1"/>
</dbReference>
<proteinExistence type="inferred from homology"/>
<dbReference type="SUPFAM" id="SSF55174">
    <property type="entry name" value="Alpha-L RNA-binding motif"/>
    <property type="match status" value="1"/>
</dbReference>
<evidence type="ECO:0000313" key="5">
    <source>
        <dbReference type="EMBL" id="QOS41180.1"/>
    </source>
</evidence>
<dbReference type="CDD" id="cd02869">
    <property type="entry name" value="PseudoU_synth_RluA_like"/>
    <property type="match status" value="1"/>
</dbReference>
<evidence type="ECO:0000259" key="4">
    <source>
        <dbReference type="SMART" id="SM00363"/>
    </source>
</evidence>
<dbReference type="Gene3D" id="3.10.290.10">
    <property type="entry name" value="RNA-binding S4 domain"/>
    <property type="match status" value="1"/>
</dbReference>
<protein>
    <submittedName>
        <fullName evidence="5">RluA family pseudouridine synthase</fullName>
    </submittedName>
</protein>
<accession>A0A7M1XPX2</accession>
<organism evidence="5 6">
    <name type="scientific">Treponema rectale</name>
    <dbReference type="NCBI Taxonomy" id="744512"/>
    <lineage>
        <taxon>Bacteria</taxon>
        <taxon>Pseudomonadati</taxon>
        <taxon>Spirochaetota</taxon>
        <taxon>Spirochaetia</taxon>
        <taxon>Spirochaetales</taxon>
        <taxon>Treponemataceae</taxon>
        <taxon>Treponema</taxon>
    </lineage>
</organism>
<evidence type="ECO:0000256" key="3">
    <source>
        <dbReference type="PROSITE-ProRule" id="PRU00182"/>
    </source>
</evidence>
<dbReference type="SMART" id="SM00363">
    <property type="entry name" value="S4"/>
    <property type="match status" value="1"/>
</dbReference>
<dbReference type="InterPro" id="IPR020103">
    <property type="entry name" value="PsdUridine_synth_cat_dom_sf"/>
</dbReference>
<keyword evidence="2" id="KW-0413">Isomerase</keyword>
<feature type="domain" description="RNA-binding S4" evidence="4">
    <location>
        <begin position="16"/>
        <end position="83"/>
    </location>
</feature>
<evidence type="ECO:0000313" key="6">
    <source>
        <dbReference type="Proteomes" id="UP000593591"/>
    </source>
</evidence>
<dbReference type="InterPro" id="IPR036986">
    <property type="entry name" value="S4_RNA-bd_sf"/>
</dbReference>
<comment type="similarity">
    <text evidence="1">Belongs to the pseudouridine synthase RluA family.</text>
</comment>
<dbReference type="GO" id="GO:0120159">
    <property type="term" value="F:rRNA pseudouridine synthase activity"/>
    <property type="evidence" value="ECO:0007669"/>
    <property type="project" value="UniProtKB-ARBA"/>
</dbReference>
<dbReference type="InterPro" id="IPR002942">
    <property type="entry name" value="S4_RNA-bd"/>
</dbReference>
<dbReference type="Pfam" id="PF01479">
    <property type="entry name" value="S4"/>
    <property type="match status" value="1"/>
</dbReference>